<dbReference type="SUPFAM" id="SSF54373">
    <property type="entry name" value="FAD-linked reductases, C-terminal domain"/>
    <property type="match status" value="1"/>
</dbReference>
<dbReference type="PANTHER" id="PTHR11530:SF25">
    <property type="entry name" value="FAD DEPENDENT OXIDOREDUCTASE DOMAIN-CONTAINING PROTEIN"/>
    <property type="match status" value="1"/>
</dbReference>
<comment type="cofactor">
    <cofactor evidence="1">
        <name>FAD</name>
        <dbReference type="ChEBI" id="CHEBI:57692"/>
    </cofactor>
</comment>
<comment type="similarity">
    <text evidence="2">Belongs to the DAMOX/DASOX family.</text>
</comment>
<dbReference type="OrthoDB" id="2015447at2759"/>
<keyword evidence="5" id="KW-0560">Oxidoreductase</keyword>
<dbReference type="GO" id="GO:0071949">
    <property type="term" value="F:FAD binding"/>
    <property type="evidence" value="ECO:0007669"/>
    <property type="project" value="InterPro"/>
</dbReference>
<reference evidence="7" key="1">
    <citation type="submission" date="2020-05" db="EMBL/GenBank/DDBJ databases">
        <title>Mycena genomes resolve the evolution of fungal bioluminescence.</title>
        <authorList>
            <person name="Tsai I.J."/>
        </authorList>
    </citation>
    <scope>NUCLEOTIDE SEQUENCE</scope>
    <source>
        <strain evidence="7">110903Hualien_Pintung</strain>
    </source>
</reference>
<keyword evidence="3" id="KW-0285">Flavoprotein</keyword>
<dbReference type="GO" id="GO:0003884">
    <property type="term" value="F:D-amino-acid oxidase activity"/>
    <property type="evidence" value="ECO:0007669"/>
    <property type="project" value="InterPro"/>
</dbReference>
<name>A0A8H6TB44_MYCCL</name>
<dbReference type="GO" id="GO:0019478">
    <property type="term" value="P:D-amino acid catabolic process"/>
    <property type="evidence" value="ECO:0007669"/>
    <property type="project" value="TreeGrafter"/>
</dbReference>
<evidence type="ECO:0000256" key="4">
    <source>
        <dbReference type="ARBA" id="ARBA00022827"/>
    </source>
</evidence>
<sequence>MAPSSNNNGINAIHKLVMWRDLTPYPRRLVNPTPNSPHVLIIGGGVTGLVTAWTLLDRGYKASNASPIKPRREPDLAPCAAVTIMSKAWANYGSGPADRLTAQIAGALWEYPPAVCGSHTDDISLSHAKRWCMTAYHAWDAIASVPALSHASGVRMLPAGFFFPKPVLDDPAQRFKMVEIMGSGVRGFRHAGPGLVGLRGVDGGYGGGAGVGDAYEILSPVIDTDQAMMWLMTLVLSKGASTVTESIDGDLLDYEEDLLARFDADAIVNATGLSGSTVAADDSCYPLRGALLRVINDGTDFPKVETALSISADTALDGEIIFLVPRNDNILLIGGVAQPHRGELDITLRDPVIKRMRQRAEKFLPALRNARLDPDYPLAQGLRPCRGRNVRVERELRRKRGAMRPSRIVHSYGHGGSGWSLSFGCAADVLELIEEALRGEEPAAMDFDPFYVVSKPATPIED</sequence>
<evidence type="ECO:0000313" key="8">
    <source>
        <dbReference type="Proteomes" id="UP000613580"/>
    </source>
</evidence>
<dbReference type="EMBL" id="JACAZE010000006">
    <property type="protein sequence ID" value="KAF7314089.1"/>
    <property type="molecule type" value="Genomic_DNA"/>
</dbReference>
<keyword evidence="8" id="KW-1185">Reference proteome</keyword>
<accession>A0A8H6TB44</accession>
<dbReference type="AlphaFoldDB" id="A0A8H6TB44"/>
<evidence type="ECO:0000256" key="5">
    <source>
        <dbReference type="ARBA" id="ARBA00023002"/>
    </source>
</evidence>
<dbReference type="GO" id="GO:0005737">
    <property type="term" value="C:cytoplasm"/>
    <property type="evidence" value="ECO:0007669"/>
    <property type="project" value="TreeGrafter"/>
</dbReference>
<dbReference type="SUPFAM" id="SSF51971">
    <property type="entry name" value="Nucleotide-binding domain"/>
    <property type="match status" value="1"/>
</dbReference>
<dbReference type="PANTHER" id="PTHR11530">
    <property type="entry name" value="D-AMINO ACID OXIDASE"/>
    <property type="match status" value="1"/>
</dbReference>
<keyword evidence="4" id="KW-0274">FAD</keyword>
<evidence type="ECO:0000256" key="1">
    <source>
        <dbReference type="ARBA" id="ARBA00001974"/>
    </source>
</evidence>
<comment type="caution">
    <text evidence="7">The sequence shown here is derived from an EMBL/GenBank/DDBJ whole genome shotgun (WGS) entry which is preliminary data.</text>
</comment>
<dbReference type="Gene3D" id="3.30.9.10">
    <property type="entry name" value="D-Amino Acid Oxidase, subunit A, domain 2"/>
    <property type="match status" value="1"/>
</dbReference>
<proteinExistence type="inferred from homology"/>
<evidence type="ECO:0000256" key="3">
    <source>
        <dbReference type="ARBA" id="ARBA00022630"/>
    </source>
</evidence>
<evidence type="ECO:0000256" key="2">
    <source>
        <dbReference type="ARBA" id="ARBA00006730"/>
    </source>
</evidence>
<evidence type="ECO:0000259" key="6">
    <source>
        <dbReference type="Pfam" id="PF01266"/>
    </source>
</evidence>
<dbReference type="Pfam" id="PF01266">
    <property type="entry name" value="DAO"/>
    <property type="match status" value="1"/>
</dbReference>
<evidence type="ECO:0000313" key="7">
    <source>
        <dbReference type="EMBL" id="KAF7314089.1"/>
    </source>
</evidence>
<protein>
    <submittedName>
        <fullName evidence="7">FAD-dependent oxidoreductase</fullName>
    </submittedName>
</protein>
<organism evidence="7 8">
    <name type="scientific">Mycena chlorophos</name>
    <name type="common">Agaric fungus</name>
    <name type="synonym">Agaricus chlorophos</name>
    <dbReference type="NCBI Taxonomy" id="658473"/>
    <lineage>
        <taxon>Eukaryota</taxon>
        <taxon>Fungi</taxon>
        <taxon>Dikarya</taxon>
        <taxon>Basidiomycota</taxon>
        <taxon>Agaricomycotina</taxon>
        <taxon>Agaricomycetes</taxon>
        <taxon>Agaricomycetidae</taxon>
        <taxon>Agaricales</taxon>
        <taxon>Marasmiineae</taxon>
        <taxon>Mycenaceae</taxon>
        <taxon>Mycena</taxon>
    </lineage>
</organism>
<feature type="domain" description="FAD dependent oxidoreductase" evidence="6">
    <location>
        <begin position="39"/>
        <end position="429"/>
    </location>
</feature>
<gene>
    <name evidence="7" type="ORF">HMN09_00568000</name>
</gene>
<dbReference type="Proteomes" id="UP000613580">
    <property type="component" value="Unassembled WGS sequence"/>
</dbReference>
<dbReference type="InterPro" id="IPR023209">
    <property type="entry name" value="DAO"/>
</dbReference>
<dbReference type="Gene3D" id="3.40.50.720">
    <property type="entry name" value="NAD(P)-binding Rossmann-like Domain"/>
    <property type="match status" value="1"/>
</dbReference>
<dbReference type="InterPro" id="IPR006076">
    <property type="entry name" value="FAD-dep_OxRdtase"/>
</dbReference>